<evidence type="ECO:0000256" key="15">
    <source>
        <dbReference type="PROSITE-ProRule" id="PRU01356"/>
    </source>
</evidence>
<feature type="chain" id="PRO_5012115040" description="CFEM domain-containing protein" evidence="16">
    <location>
        <begin position="20"/>
        <end position="169"/>
    </location>
</feature>
<dbReference type="EMBL" id="KV878211">
    <property type="protein sequence ID" value="OJJ36741.1"/>
    <property type="molecule type" value="Genomic_DNA"/>
</dbReference>
<dbReference type="VEuPathDB" id="FungiDB:ASPWEDRAFT_170251"/>
<evidence type="ECO:0000256" key="13">
    <source>
        <dbReference type="ARBA" id="ARBA00023180"/>
    </source>
</evidence>
<dbReference type="InterPro" id="IPR008427">
    <property type="entry name" value="Extracellular_membr_CFEM_dom"/>
</dbReference>
<feature type="signal peptide" evidence="16">
    <location>
        <begin position="1"/>
        <end position="19"/>
    </location>
</feature>
<dbReference type="GO" id="GO:0005576">
    <property type="term" value="C:extracellular region"/>
    <property type="evidence" value="ECO:0007669"/>
    <property type="project" value="UniProtKB-SubCell"/>
</dbReference>
<dbReference type="RefSeq" id="XP_040690417.1">
    <property type="nucleotide sequence ID" value="XM_040830584.1"/>
</dbReference>
<sequence length="169" mass="16346">MKLQYTSFALTACLSTAAAMGLSDLPACAKDCATGSIPSHCNSIDAKCICSDKSFISSISCCVASKCSKTEQAGVIKFADQICSGVGVGDLPTSASCASGSTATATSKTESTATGTSMSTTGVGAGAASSTITSAASTATSTGGAALVAQNKDATLYAAMGVAAMAFLA</sequence>
<evidence type="ECO:0000256" key="4">
    <source>
        <dbReference type="ARBA" id="ARBA00022475"/>
    </source>
</evidence>
<evidence type="ECO:0000256" key="8">
    <source>
        <dbReference type="ARBA" id="ARBA00022723"/>
    </source>
</evidence>
<evidence type="ECO:0000256" key="9">
    <source>
        <dbReference type="ARBA" id="ARBA00022729"/>
    </source>
</evidence>
<keyword evidence="10 15" id="KW-0408">Iron</keyword>
<protein>
    <recommendedName>
        <fullName evidence="17">CFEM domain-containing protein</fullName>
    </recommendedName>
</protein>
<dbReference type="AlphaFoldDB" id="A0A1L9RP85"/>
<keyword evidence="5" id="KW-0964">Secreted</keyword>
<evidence type="ECO:0000256" key="5">
    <source>
        <dbReference type="ARBA" id="ARBA00022525"/>
    </source>
</evidence>
<feature type="disulfide bond" evidence="15">
    <location>
        <begin position="50"/>
        <end position="83"/>
    </location>
</feature>
<evidence type="ECO:0000256" key="1">
    <source>
        <dbReference type="ARBA" id="ARBA00004609"/>
    </source>
</evidence>
<evidence type="ECO:0000256" key="11">
    <source>
        <dbReference type="ARBA" id="ARBA00023136"/>
    </source>
</evidence>
<keyword evidence="14" id="KW-0449">Lipoprotein</keyword>
<comment type="similarity">
    <text evidence="3">Belongs to the RBT5 family.</text>
</comment>
<keyword evidence="11" id="KW-0472">Membrane</keyword>
<evidence type="ECO:0000256" key="3">
    <source>
        <dbReference type="ARBA" id="ARBA00010031"/>
    </source>
</evidence>
<evidence type="ECO:0000256" key="6">
    <source>
        <dbReference type="ARBA" id="ARBA00022617"/>
    </source>
</evidence>
<evidence type="ECO:0000256" key="10">
    <source>
        <dbReference type="ARBA" id="ARBA00023004"/>
    </source>
</evidence>
<dbReference type="Proteomes" id="UP000184383">
    <property type="component" value="Unassembled WGS sequence"/>
</dbReference>
<organism evidence="18 19">
    <name type="scientific">Aspergillus wentii DTO 134E9</name>
    <dbReference type="NCBI Taxonomy" id="1073089"/>
    <lineage>
        <taxon>Eukaryota</taxon>
        <taxon>Fungi</taxon>
        <taxon>Dikarya</taxon>
        <taxon>Ascomycota</taxon>
        <taxon>Pezizomycotina</taxon>
        <taxon>Eurotiomycetes</taxon>
        <taxon>Eurotiomycetidae</taxon>
        <taxon>Eurotiales</taxon>
        <taxon>Aspergillaceae</taxon>
        <taxon>Aspergillus</taxon>
        <taxon>Aspergillus subgen. Cremei</taxon>
    </lineage>
</organism>
<dbReference type="GO" id="GO:0098552">
    <property type="term" value="C:side of membrane"/>
    <property type="evidence" value="ECO:0007669"/>
    <property type="project" value="UniProtKB-KW"/>
</dbReference>
<dbReference type="STRING" id="1073089.A0A1L9RP85"/>
<keyword evidence="19" id="KW-1185">Reference proteome</keyword>
<keyword evidence="6 15" id="KW-0349">Heme</keyword>
<evidence type="ECO:0000313" key="19">
    <source>
        <dbReference type="Proteomes" id="UP000184383"/>
    </source>
</evidence>
<keyword evidence="8 15" id="KW-0479">Metal-binding</keyword>
<feature type="domain" description="CFEM" evidence="17">
    <location>
        <begin position="1"/>
        <end position="111"/>
    </location>
</feature>
<reference evidence="19" key="1">
    <citation type="journal article" date="2017" name="Genome Biol.">
        <title>Comparative genomics reveals high biological diversity and specific adaptations in the industrially and medically important fungal genus Aspergillus.</title>
        <authorList>
            <person name="de Vries R.P."/>
            <person name="Riley R."/>
            <person name="Wiebenga A."/>
            <person name="Aguilar-Osorio G."/>
            <person name="Amillis S."/>
            <person name="Uchima C.A."/>
            <person name="Anderluh G."/>
            <person name="Asadollahi M."/>
            <person name="Askin M."/>
            <person name="Barry K."/>
            <person name="Battaglia E."/>
            <person name="Bayram O."/>
            <person name="Benocci T."/>
            <person name="Braus-Stromeyer S.A."/>
            <person name="Caldana C."/>
            <person name="Canovas D."/>
            <person name="Cerqueira G.C."/>
            <person name="Chen F."/>
            <person name="Chen W."/>
            <person name="Choi C."/>
            <person name="Clum A."/>
            <person name="Dos Santos R.A."/>
            <person name="Damasio A.R."/>
            <person name="Diallinas G."/>
            <person name="Emri T."/>
            <person name="Fekete E."/>
            <person name="Flipphi M."/>
            <person name="Freyberg S."/>
            <person name="Gallo A."/>
            <person name="Gournas C."/>
            <person name="Habgood R."/>
            <person name="Hainaut M."/>
            <person name="Harispe M.L."/>
            <person name="Henrissat B."/>
            <person name="Hilden K.S."/>
            <person name="Hope R."/>
            <person name="Hossain A."/>
            <person name="Karabika E."/>
            <person name="Karaffa L."/>
            <person name="Karanyi Z."/>
            <person name="Krasevec N."/>
            <person name="Kuo A."/>
            <person name="Kusch H."/>
            <person name="LaButti K."/>
            <person name="Lagendijk E.L."/>
            <person name="Lapidus A."/>
            <person name="Levasseur A."/>
            <person name="Lindquist E."/>
            <person name="Lipzen A."/>
            <person name="Logrieco A.F."/>
            <person name="MacCabe A."/>
            <person name="Maekelae M.R."/>
            <person name="Malavazi I."/>
            <person name="Melin P."/>
            <person name="Meyer V."/>
            <person name="Mielnichuk N."/>
            <person name="Miskei M."/>
            <person name="Molnar A.P."/>
            <person name="Mule G."/>
            <person name="Ngan C.Y."/>
            <person name="Orejas M."/>
            <person name="Orosz E."/>
            <person name="Ouedraogo J.P."/>
            <person name="Overkamp K.M."/>
            <person name="Park H.-S."/>
            <person name="Perrone G."/>
            <person name="Piumi F."/>
            <person name="Punt P.J."/>
            <person name="Ram A.F."/>
            <person name="Ramon A."/>
            <person name="Rauscher S."/>
            <person name="Record E."/>
            <person name="Riano-Pachon D.M."/>
            <person name="Robert V."/>
            <person name="Roehrig J."/>
            <person name="Ruller R."/>
            <person name="Salamov A."/>
            <person name="Salih N.S."/>
            <person name="Samson R.A."/>
            <person name="Sandor E."/>
            <person name="Sanguinetti M."/>
            <person name="Schuetze T."/>
            <person name="Sepcic K."/>
            <person name="Shelest E."/>
            <person name="Sherlock G."/>
            <person name="Sophianopoulou V."/>
            <person name="Squina F.M."/>
            <person name="Sun H."/>
            <person name="Susca A."/>
            <person name="Todd R.B."/>
            <person name="Tsang A."/>
            <person name="Unkles S.E."/>
            <person name="van de Wiele N."/>
            <person name="van Rossen-Uffink D."/>
            <person name="Oliveira J.V."/>
            <person name="Vesth T.C."/>
            <person name="Visser J."/>
            <person name="Yu J.-H."/>
            <person name="Zhou M."/>
            <person name="Andersen M.R."/>
            <person name="Archer D.B."/>
            <person name="Baker S.E."/>
            <person name="Benoit I."/>
            <person name="Brakhage A.A."/>
            <person name="Braus G.H."/>
            <person name="Fischer R."/>
            <person name="Frisvad J.C."/>
            <person name="Goldman G.H."/>
            <person name="Houbraken J."/>
            <person name="Oakley B."/>
            <person name="Pocsi I."/>
            <person name="Scazzocchio C."/>
            <person name="Seiboth B."/>
            <person name="vanKuyk P.A."/>
            <person name="Wortman J."/>
            <person name="Dyer P.S."/>
            <person name="Grigoriev I.V."/>
        </authorList>
    </citation>
    <scope>NUCLEOTIDE SEQUENCE [LARGE SCALE GENOMIC DNA]</scope>
    <source>
        <strain evidence="19">DTO 134E9</strain>
    </source>
</reference>
<keyword evidence="12 15" id="KW-1015">Disulfide bond</keyword>
<evidence type="ECO:0000256" key="2">
    <source>
        <dbReference type="ARBA" id="ARBA00004613"/>
    </source>
</evidence>
<dbReference type="PROSITE" id="PS52012">
    <property type="entry name" value="CFEM"/>
    <property type="match status" value="1"/>
</dbReference>
<keyword evidence="7" id="KW-0336">GPI-anchor</keyword>
<dbReference type="PANTHER" id="PTHR37928:SF2">
    <property type="entry name" value="GPI ANCHORED CFEM DOMAIN PROTEIN (AFU_ORTHOLOGUE AFUA_6G10580)"/>
    <property type="match status" value="1"/>
</dbReference>
<dbReference type="GO" id="GO:0046872">
    <property type="term" value="F:metal ion binding"/>
    <property type="evidence" value="ECO:0007669"/>
    <property type="project" value="UniProtKB-UniRule"/>
</dbReference>
<dbReference type="Pfam" id="PF05730">
    <property type="entry name" value="CFEM"/>
    <property type="match status" value="1"/>
</dbReference>
<keyword evidence="4" id="KW-1003">Cell membrane</keyword>
<evidence type="ECO:0000256" key="14">
    <source>
        <dbReference type="ARBA" id="ARBA00023288"/>
    </source>
</evidence>
<feature type="disulfide bond" evidence="15">
    <location>
        <begin position="41"/>
        <end position="48"/>
    </location>
</feature>
<dbReference type="InterPro" id="IPR051735">
    <property type="entry name" value="CFEM_domain"/>
</dbReference>
<evidence type="ECO:0000313" key="18">
    <source>
        <dbReference type="EMBL" id="OJJ36741.1"/>
    </source>
</evidence>
<comment type="caution">
    <text evidence="15">Lacks conserved residue(s) required for the propagation of feature annotation.</text>
</comment>
<dbReference type="GO" id="GO:0005886">
    <property type="term" value="C:plasma membrane"/>
    <property type="evidence" value="ECO:0007669"/>
    <property type="project" value="UniProtKB-SubCell"/>
</dbReference>
<name>A0A1L9RP85_ASPWE</name>
<evidence type="ECO:0000259" key="17">
    <source>
        <dbReference type="PROSITE" id="PS52012"/>
    </source>
</evidence>
<feature type="binding site" description="axial binding residue" evidence="15">
    <location>
        <position position="45"/>
    </location>
    <ligand>
        <name>heme</name>
        <dbReference type="ChEBI" id="CHEBI:30413"/>
    </ligand>
    <ligandPart>
        <name>Fe</name>
        <dbReference type="ChEBI" id="CHEBI:18248"/>
    </ligandPart>
</feature>
<evidence type="ECO:0000256" key="12">
    <source>
        <dbReference type="ARBA" id="ARBA00023157"/>
    </source>
</evidence>
<evidence type="ECO:0000256" key="16">
    <source>
        <dbReference type="SAM" id="SignalP"/>
    </source>
</evidence>
<keyword evidence="13" id="KW-0325">Glycoprotein</keyword>
<dbReference type="SMART" id="SM00747">
    <property type="entry name" value="CFEM"/>
    <property type="match status" value="1"/>
</dbReference>
<gene>
    <name evidence="18" type="ORF">ASPWEDRAFT_170251</name>
</gene>
<comment type="subcellular location">
    <subcellularLocation>
        <location evidence="1">Cell membrane</location>
        <topology evidence="1">Lipid-anchor</topology>
        <topology evidence="1">GPI-anchor</topology>
    </subcellularLocation>
    <subcellularLocation>
        <location evidence="2">Secreted</location>
    </subcellularLocation>
</comment>
<dbReference type="PANTHER" id="PTHR37928">
    <property type="entry name" value="CFEM DOMAIN PROTEIN (AFU_ORTHOLOGUE AFUA_6G14090)"/>
    <property type="match status" value="1"/>
</dbReference>
<accession>A0A1L9RP85</accession>
<proteinExistence type="inferred from homology"/>
<evidence type="ECO:0000256" key="7">
    <source>
        <dbReference type="ARBA" id="ARBA00022622"/>
    </source>
</evidence>
<keyword evidence="9 16" id="KW-0732">Signal</keyword>
<dbReference type="OrthoDB" id="3065412at2759"/>
<dbReference type="GeneID" id="63746432"/>